<sequence>MNLDLKRPKNITIGSVILKVIFLISLYSIYLIMQVKSILWIISFRSSIPLQLSMSICAIVVAFVIYYIVSRLCKSNINISVKNITSNLGFKDIAYILLLLFTIISITYLANQLHQDVSSNQIIVDYYLHNSQVYTTVLVILVSPVVEESVFRKLVFNMFDITTNNLVNNILGLIFSTVSFCLIHVPNNLQSLIIYGFSGLILCLAYIFKKRLVHPVILHMVVNIISLF</sequence>
<dbReference type="PANTHER" id="PTHR36435:SF1">
    <property type="entry name" value="CAAX AMINO TERMINAL PROTEASE FAMILY PROTEIN"/>
    <property type="match status" value="1"/>
</dbReference>
<keyword evidence="2" id="KW-1133">Transmembrane helix</keyword>
<dbReference type="EMBL" id="NBEF01000033">
    <property type="protein sequence ID" value="OQQ89371.1"/>
    <property type="molecule type" value="Genomic_DNA"/>
</dbReference>
<comment type="similarity">
    <text evidence="1">Belongs to the UPF0177 family.</text>
</comment>
<proteinExistence type="inferred from homology"/>
<dbReference type="Pfam" id="PF02517">
    <property type="entry name" value="Rce1-like"/>
    <property type="match status" value="1"/>
</dbReference>
<accession>A0A1V9R8Y8</accession>
<dbReference type="InterPro" id="IPR052710">
    <property type="entry name" value="CAAX_protease"/>
</dbReference>
<reference evidence="4 5" key="1">
    <citation type="submission" date="2017-03" db="EMBL/GenBank/DDBJ databases">
        <title>Phylogenomics and comparative genomics of Lactobacillus salivarius, a mammalian gut commensal.</title>
        <authorList>
            <person name="Harris H.M."/>
        </authorList>
    </citation>
    <scope>NUCLEOTIDE SEQUENCE [LARGE SCALE GENOMIC DNA]</scope>
    <source>
        <strain evidence="4 5">JCM 1047</strain>
    </source>
</reference>
<dbReference type="AlphaFoldDB" id="A0A1V9R8Y8"/>
<dbReference type="GO" id="GO:0080120">
    <property type="term" value="P:CAAX-box protein maturation"/>
    <property type="evidence" value="ECO:0007669"/>
    <property type="project" value="UniProtKB-ARBA"/>
</dbReference>
<organism evidence="4 5">
    <name type="scientific">Ligilactobacillus salivarius</name>
    <dbReference type="NCBI Taxonomy" id="1624"/>
    <lineage>
        <taxon>Bacteria</taxon>
        <taxon>Bacillati</taxon>
        <taxon>Bacillota</taxon>
        <taxon>Bacilli</taxon>
        <taxon>Lactobacillales</taxon>
        <taxon>Lactobacillaceae</taxon>
        <taxon>Ligilactobacillus</taxon>
    </lineage>
</organism>
<feature type="domain" description="CAAX prenyl protease 2/Lysostaphin resistance protein A-like" evidence="3">
    <location>
        <begin position="132"/>
        <end position="225"/>
    </location>
</feature>
<dbReference type="RefSeq" id="WP_081535470.1">
    <property type="nucleotide sequence ID" value="NZ_NDYW01000009.1"/>
</dbReference>
<dbReference type="Proteomes" id="UP000192575">
    <property type="component" value="Unassembled WGS sequence"/>
</dbReference>
<feature type="transmembrane region" description="Helical" evidence="2">
    <location>
        <begin position="192"/>
        <end position="208"/>
    </location>
</feature>
<gene>
    <name evidence="4" type="ORF">B6U56_09430</name>
</gene>
<protein>
    <recommendedName>
        <fullName evidence="3">CAAX prenyl protease 2/Lysostaphin resistance protein A-like domain-containing protein</fullName>
    </recommendedName>
</protein>
<dbReference type="PANTHER" id="PTHR36435">
    <property type="entry name" value="SLR1288 PROTEIN"/>
    <property type="match status" value="1"/>
</dbReference>
<feature type="transmembrane region" description="Helical" evidence="2">
    <location>
        <begin position="90"/>
        <end position="110"/>
    </location>
</feature>
<evidence type="ECO:0000256" key="2">
    <source>
        <dbReference type="SAM" id="Phobius"/>
    </source>
</evidence>
<evidence type="ECO:0000313" key="4">
    <source>
        <dbReference type="EMBL" id="OQQ89371.1"/>
    </source>
</evidence>
<dbReference type="GO" id="GO:0004175">
    <property type="term" value="F:endopeptidase activity"/>
    <property type="evidence" value="ECO:0007669"/>
    <property type="project" value="UniProtKB-ARBA"/>
</dbReference>
<feature type="transmembrane region" description="Helical" evidence="2">
    <location>
        <begin position="48"/>
        <end position="69"/>
    </location>
</feature>
<name>A0A1V9R8Y8_9LACO</name>
<comment type="caution">
    <text evidence="4">The sequence shown here is derived from an EMBL/GenBank/DDBJ whole genome shotgun (WGS) entry which is preliminary data.</text>
</comment>
<feature type="transmembrane region" description="Helical" evidence="2">
    <location>
        <begin position="20"/>
        <end position="42"/>
    </location>
</feature>
<keyword evidence="2" id="KW-0472">Membrane</keyword>
<feature type="transmembrane region" description="Helical" evidence="2">
    <location>
        <begin position="126"/>
        <end position="146"/>
    </location>
</feature>
<evidence type="ECO:0000313" key="5">
    <source>
        <dbReference type="Proteomes" id="UP000192575"/>
    </source>
</evidence>
<evidence type="ECO:0000256" key="1">
    <source>
        <dbReference type="ARBA" id="ARBA00009067"/>
    </source>
</evidence>
<evidence type="ECO:0000259" key="3">
    <source>
        <dbReference type="Pfam" id="PF02517"/>
    </source>
</evidence>
<feature type="transmembrane region" description="Helical" evidence="2">
    <location>
        <begin position="166"/>
        <end position="186"/>
    </location>
</feature>
<keyword evidence="2" id="KW-0812">Transmembrane</keyword>
<dbReference type="InterPro" id="IPR003675">
    <property type="entry name" value="Rce1/LyrA-like_dom"/>
</dbReference>